<dbReference type="InterPro" id="IPR007351">
    <property type="entry name" value="YjbR"/>
</dbReference>
<dbReference type="InterPro" id="IPR038056">
    <property type="entry name" value="YjbR-like_sf"/>
</dbReference>
<name>D7UZC0_LISGR</name>
<dbReference type="InterPro" id="IPR058532">
    <property type="entry name" value="YjbR/MT2646/Rv2570-like"/>
</dbReference>
<dbReference type="Proteomes" id="UP000010119">
    <property type="component" value="Unassembled WGS sequence"/>
</dbReference>
<dbReference type="HOGENOM" id="CLU_105851_1_1_9"/>
<dbReference type="eggNOG" id="COG2315">
    <property type="taxonomic scope" value="Bacteria"/>
</dbReference>
<comment type="caution">
    <text evidence="1">The sequence shown here is derived from an EMBL/GenBank/DDBJ whole genome shotgun (WGS) entry which is preliminary data.</text>
</comment>
<dbReference type="AlphaFoldDB" id="D7UZC0"/>
<dbReference type="Pfam" id="PF04237">
    <property type="entry name" value="YjbR"/>
    <property type="match status" value="1"/>
</dbReference>
<accession>D7UZC0</accession>
<gene>
    <name evidence="1" type="ORF">HMPREF0556_12372</name>
</gene>
<protein>
    <recommendedName>
        <fullName evidence="3">MmcQ/YjbR family DNA-binding protein</fullName>
    </recommendedName>
</protein>
<organism evidence="1 2">
    <name type="scientific">Listeria grayi DSM 20601</name>
    <dbReference type="NCBI Taxonomy" id="525367"/>
    <lineage>
        <taxon>Bacteria</taxon>
        <taxon>Bacillati</taxon>
        <taxon>Bacillota</taxon>
        <taxon>Bacilli</taxon>
        <taxon>Bacillales</taxon>
        <taxon>Listeriaceae</taxon>
        <taxon>Listeria</taxon>
    </lineage>
</organism>
<evidence type="ECO:0008006" key="3">
    <source>
        <dbReference type="Google" id="ProtNLM"/>
    </source>
</evidence>
<dbReference type="STRING" id="525367.HMPREF0556_12372"/>
<dbReference type="PANTHER" id="PTHR35145:SF1">
    <property type="entry name" value="CYTOPLASMIC PROTEIN"/>
    <property type="match status" value="1"/>
</dbReference>
<sequence>MCIVIVQHLKLLTLKGDLEMEKDILLLQKINKCLALPGTEEVFPFGAETHVLRLAEKMFALIHRMPTGELYMSLKCDPAKAEILMQEYRSIMPGYHLNKQHWITIVYHDDAATEVEAELEQKLIEASYRLVFYKLTKKKQQAFRLKYGGELFDKSE</sequence>
<evidence type="ECO:0000313" key="1">
    <source>
        <dbReference type="EMBL" id="EFI83687.1"/>
    </source>
</evidence>
<dbReference type="PANTHER" id="PTHR35145">
    <property type="entry name" value="CYTOPLASMIC PROTEIN-RELATED"/>
    <property type="match status" value="1"/>
</dbReference>
<keyword evidence="2" id="KW-1185">Reference proteome</keyword>
<reference evidence="1" key="1">
    <citation type="submission" date="2010-06" db="EMBL/GenBank/DDBJ databases">
        <authorList>
            <person name="Muzny D."/>
            <person name="Qin X."/>
            <person name="Buhay C."/>
            <person name="Dugan-Rocha S."/>
            <person name="Ding Y."/>
            <person name="Chen G."/>
            <person name="Hawes A."/>
            <person name="Holder M."/>
            <person name="Jhangiani S."/>
            <person name="Johnson A."/>
            <person name="Khan Z."/>
            <person name="Li Z."/>
            <person name="Liu W."/>
            <person name="Liu X."/>
            <person name="Perez L."/>
            <person name="Shen H."/>
            <person name="Wang Q."/>
            <person name="Watt J."/>
            <person name="Xi L."/>
            <person name="Xin Y."/>
            <person name="Zhou J."/>
            <person name="Deng J."/>
            <person name="Jiang H."/>
            <person name="Liu Y."/>
            <person name="Qu J."/>
            <person name="Song X.-Z."/>
            <person name="Zhang L."/>
            <person name="Villasana D."/>
            <person name="Johnson A."/>
            <person name="Liu J."/>
            <person name="Liyanage D."/>
            <person name="Lorensuhewa L."/>
            <person name="Robinson T."/>
            <person name="Song A."/>
            <person name="Song B.-B."/>
            <person name="Dinh H."/>
            <person name="Thornton R."/>
            <person name="Coyle M."/>
            <person name="Francisco L."/>
            <person name="Jackson L."/>
            <person name="Javaid M."/>
            <person name="Korchina V."/>
            <person name="Kovar C."/>
            <person name="Mata R."/>
            <person name="Mathew T."/>
            <person name="Ngo R."/>
            <person name="Nguyen L."/>
            <person name="Nguyen N."/>
            <person name="Okwuonu G."/>
            <person name="Ongeri F."/>
            <person name="Pham C."/>
            <person name="Simmons D."/>
            <person name="Wilczek-Boney K."/>
            <person name="Hale W."/>
            <person name="Jakkamsetti A."/>
            <person name="Pham P."/>
            <person name="Ruth R."/>
            <person name="San Lucas F."/>
            <person name="Warren J."/>
            <person name="Zhang J."/>
            <person name="Zhao Z."/>
            <person name="Zhou C."/>
            <person name="Zhu D."/>
            <person name="Lee S."/>
            <person name="Bess C."/>
            <person name="Blankenburg K."/>
            <person name="Forbes L."/>
            <person name="Fu Q."/>
            <person name="Gubbala S."/>
            <person name="Hirani K."/>
            <person name="Jayaseelan J.C."/>
            <person name="Lara F."/>
            <person name="Munidasa M."/>
            <person name="Palculict T."/>
            <person name="Patil S."/>
            <person name="Pu L.-L."/>
            <person name="Saada N."/>
            <person name="Tang L."/>
            <person name="Weissenberger G."/>
            <person name="Zhu Y."/>
            <person name="Hemphill L."/>
            <person name="Shang Y."/>
            <person name="Youmans B."/>
            <person name="Ayvaz T."/>
            <person name="Ross M."/>
            <person name="Santibanez J."/>
            <person name="Aqrawi P."/>
            <person name="Gross S."/>
            <person name="Joshi V."/>
            <person name="Fowler G."/>
            <person name="Nazareth L."/>
            <person name="Reid J."/>
            <person name="Worley K."/>
            <person name="Petrosino J."/>
            <person name="Highlander S."/>
            <person name="Gibbs R."/>
        </authorList>
    </citation>
    <scope>NUCLEOTIDE SEQUENCE [LARGE SCALE GENOMIC DNA]</scope>
    <source>
        <strain evidence="1">DSM 20601</strain>
    </source>
</reference>
<dbReference type="EMBL" id="ACCR02000005">
    <property type="protein sequence ID" value="EFI83687.1"/>
    <property type="molecule type" value="Genomic_DNA"/>
</dbReference>
<proteinExistence type="predicted"/>
<dbReference type="Gene3D" id="3.90.1150.30">
    <property type="match status" value="1"/>
</dbReference>
<dbReference type="SUPFAM" id="SSF142906">
    <property type="entry name" value="YjbR-like"/>
    <property type="match status" value="1"/>
</dbReference>
<evidence type="ECO:0000313" key="2">
    <source>
        <dbReference type="Proteomes" id="UP000010119"/>
    </source>
</evidence>